<evidence type="ECO:0000313" key="1">
    <source>
        <dbReference type="EMBL" id="MBC2834329.1"/>
    </source>
</evidence>
<dbReference type="InterPro" id="IPR045467">
    <property type="entry name" value="DUF6497"/>
</dbReference>
<evidence type="ECO:0000313" key="2">
    <source>
        <dbReference type="Proteomes" id="UP000555411"/>
    </source>
</evidence>
<dbReference type="EMBL" id="JACLQD010000001">
    <property type="protein sequence ID" value="MBC2834329.1"/>
    <property type="molecule type" value="Genomic_DNA"/>
</dbReference>
<organism evidence="1 2">
    <name type="scientific">Paragemmobacter straminiformis</name>
    <dbReference type="NCBI Taxonomy" id="2045119"/>
    <lineage>
        <taxon>Bacteria</taxon>
        <taxon>Pseudomonadati</taxon>
        <taxon>Pseudomonadota</taxon>
        <taxon>Alphaproteobacteria</taxon>
        <taxon>Rhodobacterales</taxon>
        <taxon>Paracoccaceae</taxon>
        <taxon>Paragemmobacter</taxon>
    </lineage>
</organism>
<keyword evidence="2" id="KW-1185">Reference proteome</keyword>
<dbReference type="Proteomes" id="UP000555411">
    <property type="component" value="Unassembled WGS sequence"/>
</dbReference>
<comment type="caution">
    <text evidence="1">The sequence shown here is derived from an EMBL/GenBank/DDBJ whole genome shotgun (WGS) entry which is preliminary data.</text>
</comment>
<dbReference type="AlphaFoldDB" id="A0A842I3V2"/>
<gene>
    <name evidence="1" type="ORF">H7F16_02345</name>
</gene>
<proteinExistence type="predicted"/>
<accession>A0A842I3V2</accession>
<reference evidence="1 2" key="1">
    <citation type="journal article" date="2017" name="Int. J. Syst. Evol. Microbiol.">
        <title>Gemmobacter straminiformis sp. nov., isolated from an artificial fountain.</title>
        <authorList>
            <person name="Kang J.Y."/>
            <person name="Kim M.J."/>
            <person name="Chun J."/>
            <person name="Son K.P."/>
            <person name="Jahng K.Y."/>
        </authorList>
    </citation>
    <scope>NUCLEOTIDE SEQUENCE [LARGE SCALE GENOMIC DNA]</scope>
    <source>
        <strain evidence="1 2">CAM-8</strain>
    </source>
</reference>
<dbReference type="Pfam" id="PF20107">
    <property type="entry name" value="DUF6497"/>
    <property type="match status" value="1"/>
</dbReference>
<name>A0A842I3V2_9RHOB</name>
<protein>
    <submittedName>
        <fullName evidence="1">Acetolactate synthase</fullName>
    </submittedName>
</protein>
<sequence>MAVKVPSGQPVTLQDVIWNVAGPDGMVTRFRFLAPDIAGAVDFDTAETDMIWLCENFALPRLSEFGPQPEAVVISLSDRALDFGDSAPEAVQFFESYRVEGGKCEWEMF</sequence>